<dbReference type="OrthoDB" id="2929351at2759"/>
<reference evidence="2" key="1">
    <citation type="submission" date="2020-05" db="EMBL/GenBank/DDBJ databases">
        <title>Mycena genomes resolve the evolution of fungal bioluminescence.</title>
        <authorList>
            <person name="Tsai I.J."/>
        </authorList>
    </citation>
    <scope>NUCLEOTIDE SEQUENCE</scope>
    <source>
        <strain evidence="2">CCC161011</strain>
    </source>
</reference>
<protein>
    <submittedName>
        <fullName evidence="2">Uncharacterized protein</fullName>
    </submittedName>
</protein>
<keyword evidence="3" id="KW-1185">Reference proteome</keyword>
<feature type="transmembrane region" description="Helical" evidence="1">
    <location>
        <begin position="216"/>
        <end position="234"/>
    </location>
</feature>
<keyword evidence="1" id="KW-0472">Membrane</keyword>
<sequence>MCDHRGSDCSRGILYKYQWRSAFSPHAHSMPTKANVAALLLSSFVHVSAQTLYTVSAGTFFNPWANATISVSAIGTGSDGGTTYVEVATARPSVFVTTSLLGAPESTPFTVDVEPFTQTFVEDASGWRASGVAFGGSDAVTCSFGTAGRGTCVESVPFGTTTIIATYSGSVVPFYTLAASTPTKSFSFTPSRTAPSSAPSSAPSTTAPPNATVQNAAFSFYGAVFLVLGLLFHFL</sequence>
<proteinExistence type="predicted"/>
<evidence type="ECO:0000313" key="3">
    <source>
        <dbReference type="Proteomes" id="UP000620124"/>
    </source>
</evidence>
<evidence type="ECO:0000313" key="2">
    <source>
        <dbReference type="EMBL" id="KAF7346988.1"/>
    </source>
</evidence>
<dbReference type="EMBL" id="JACAZI010000012">
    <property type="protein sequence ID" value="KAF7346988.1"/>
    <property type="molecule type" value="Genomic_DNA"/>
</dbReference>
<keyword evidence="1" id="KW-1133">Transmembrane helix</keyword>
<gene>
    <name evidence="2" type="ORF">MVEN_01451700</name>
</gene>
<name>A0A8H6XT31_9AGAR</name>
<evidence type="ECO:0000256" key="1">
    <source>
        <dbReference type="SAM" id="Phobius"/>
    </source>
</evidence>
<organism evidence="2 3">
    <name type="scientific">Mycena venus</name>
    <dbReference type="NCBI Taxonomy" id="2733690"/>
    <lineage>
        <taxon>Eukaryota</taxon>
        <taxon>Fungi</taxon>
        <taxon>Dikarya</taxon>
        <taxon>Basidiomycota</taxon>
        <taxon>Agaricomycotina</taxon>
        <taxon>Agaricomycetes</taxon>
        <taxon>Agaricomycetidae</taxon>
        <taxon>Agaricales</taxon>
        <taxon>Marasmiineae</taxon>
        <taxon>Mycenaceae</taxon>
        <taxon>Mycena</taxon>
    </lineage>
</organism>
<dbReference type="AlphaFoldDB" id="A0A8H6XT31"/>
<comment type="caution">
    <text evidence="2">The sequence shown here is derived from an EMBL/GenBank/DDBJ whole genome shotgun (WGS) entry which is preliminary data.</text>
</comment>
<accession>A0A8H6XT31</accession>
<dbReference type="Proteomes" id="UP000620124">
    <property type="component" value="Unassembled WGS sequence"/>
</dbReference>
<keyword evidence="1" id="KW-0812">Transmembrane</keyword>